<feature type="compositionally biased region" description="Basic and acidic residues" evidence="1">
    <location>
        <begin position="976"/>
        <end position="986"/>
    </location>
</feature>
<keyword evidence="3" id="KW-0547">Nucleotide-binding</keyword>
<dbReference type="RefSeq" id="WP_130842394.1">
    <property type="nucleotide sequence ID" value="NZ_SIJL01000012.1"/>
</dbReference>
<feature type="region of interest" description="Disordered" evidence="1">
    <location>
        <begin position="976"/>
        <end position="1016"/>
    </location>
</feature>
<protein>
    <submittedName>
        <fullName evidence="3">ATP-binding protein</fullName>
    </submittedName>
</protein>
<dbReference type="Pfam" id="PF04465">
    <property type="entry name" value="DUF499"/>
    <property type="match status" value="1"/>
</dbReference>
<evidence type="ECO:0000259" key="2">
    <source>
        <dbReference type="Pfam" id="PF18731"/>
    </source>
</evidence>
<evidence type="ECO:0000256" key="1">
    <source>
        <dbReference type="SAM" id="MobiDB-lite"/>
    </source>
</evidence>
<comment type="caution">
    <text evidence="3">The sequence shown here is derived from an EMBL/GenBank/DDBJ whole genome shotgun (WGS) entry which is preliminary data.</text>
</comment>
<dbReference type="OrthoDB" id="9757917at2"/>
<accession>A0A4Q9AZY2</accession>
<dbReference type="Pfam" id="PF18731">
    <property type="entry name" value="HEPN_Swt1"/>
    <property type="match status" value="1"/>
</dbReference>
<organism evidence="3 4">
    <name type="scientific">Thermus thermamylovorans</name>
    <dbReference type="NCBI Taxonomy" id="2509362"/>
    <lineage>
        <taxon>Bacteria</taxon>
        <taxon>Thermotogati</taxon>
        <taxon>Deinococcota</taxon>
        <taxon>Deinococci</taxon>
        <taxon>Thermales</taxon>
        <taxon>Thermaceae</taxon>
        <taxon>Thermus</taxon>
    </lineage>
</organism>
<feature type="domain" description="Swt1-like HEPN" evidence="2">
    <location>
        <begin position="11"/>
        <end position="118"/>
    </location>
</feature>
<feature type="compositionally biased region" description="Pro residues" evidence="1">
    <location>
        <begin position="1001"/>
        <end position="1011"/>
    </location>
</feature>
<sequence>MALSNREMVGRGLDLLKVGLRPFVEREYRRVYGEAWLEQALEAVRGDRGKLQDPDAQALLKLMDYRWHEVFDEKLGQWGRTLVKELLEVRNRHAHQNAFTLEDAHRALDTMTRLLEMVAAEEAQETGRLARELLRRRFEEEAKREVERAAKLPQIPTPSGLKPWREVATPHPDVASGRFSEAEFAADLAQVLRGEAGPEYGDPLEFYRRTHLTGGLRRLLLNALRRLSGAGGDPVVELQTAFGGGKTHSMLALYHLFGGGLDPHEVPGLEEVLKEAGLTQAPKARRAVLVGTALDPAKRRPKPEGVVVHTLWGEMAYQLGGVEGYRLVEEGDLRGVAPGSDTLKELFDRFAPALVLIDEWVAYLRNLHGEEDLPSGTFDQNLTFAQALTEAAKRSPRALVVASLPASDAEVGGGGGREALLRLQNVFGRLESVWQPATQDESYEIVRRRLFLPLSAESFRDRDAVVQAFMRLYREHRGEFPAETAEADYERRLKLAYPIHPELFDRLYGDWAALEGFQRTRGVLRLMAAVVHTLWSRGDASLMILPGSLPLDAGGPRYELTRHLSRFHEGFAQVLDTDVDGPNAKAFLLDQARPNLGRYQMARRTARAVFMATAPAAAAPIGRPRGVEGIRVRLGVVQPGENPSFVADALKALSDQLTYFHAEGDRYWFETRPSLNRMAQDRAAALDEGRVRQELVGRLRAWAKERPSLFAAVHAVPEGSGDVPDEPALRLVILPPWVSHTREGSEAERLAREILERRGQAPRRYRNTLLFLAADATSWPDLEEAARSFLAWKSILEDAPSLNLGEMDRRQVASRLAEAEAILNTRLEEGYRYLLSFHQPDPRAPELELQTLRLLGSGKPLERAASKAKNESLAYTEWHPRFLKDTLEGYSFFTALEPQGVLPLGWLWEAFCTYPYLPRLKGEEVLLASVRKGVEEGLFGYAERLEEGRPKGVLWREGGFTPSLAGFLLAKELAEKAKAEEEERQPPRPSTLEPTPSHTGPLPPPPPPPQPKPRRFYLKKELPPTDLLREADLLAKEIVLQLAKEPGVRVRVVLEVQAEAEEGFPEDLVRALRENSNALKAEYGLEEA</sequence>
<dbReference type="Proteomes" id="UP000292858">
    <property type="component" value="Unassembled WGS sequence"/>
</dbReference>
<dbReference type="InterPro" id="IPR007555">
    <property type="entry name" value="DUF499"/>
</dbReference>
<evidence type="ECO:0000313" key="3">
    <source>
        <dbReference type="EMBL" id="TBH17458.1"/>
    </source>
</evidence>
<reference evidence="3 4" key="1">
    <citation type="submission" date="2019-02" db="EMBL/GenBank/DDBJ databases">
        <title>Thermus sp. a novel from hot spring.</title>
        <authorList>
            <person name="Zhao Z."/>
        </authorList>
    </citation>
    <scope>NUCLEOTIDE SEQUENCE [LARGE SCALE GENOMIC DNA]</scope>
    <source>
        <strain evidence="3 4">CFH 72773T</strain>
    </source>
</reference>
<dbReference type="GO" id="GO:0005524">
    <property type="term" value="F:ATP binding"/>
    <property type="evidence" value="ECO:0007669"/>
    <property type="project" value="UniProtKB-KW"/>
</dbReference>
<gene>
    <name evidence="3" type="ORF">ETP66_09490</name>
</gene>
<keyword evidence="3" id="KW-0067">ATP-binding</keyword>
<evidence type="ECO:0000313" key="4">
    <source>
        <dbReference type="Proteomes" id="UP000292858"/>
    </source>
</evidence>
<name>A0A4Q9AZY2_9DEIN</name>
<proteinExistence type="predicted"/>
<dbReference type="AlphaFoldDB" id="A0A4Q9AZY2"/>
<dbReference type="InterPro" id="IPR041650">
    <property type="entry name" value="HEPN_Swt1"/>
</dbReference>
<dbReference type="EMBL" id="SIJL01000012">
    <property type="protein sequence ID" value="TBH17458.1"/>
    <property type="molecule type" value="Genomic_DNA"/>
</dbReference>
<keyword evidence="4" id="KW-1185">Reference proteome</keyword>